<evidence type="ECO:0000256" key="10">
    <source>
        <dbReference type="ARBA" id="ARBA00048968"/>
    </source>
</evidence>
<dbReference type="CDD" id="cd16833">
    <property type="entry name" value="YfiH"/>
    <property type="match status" value="1"/>
</dbReference>
<evidence type="ECO:0000256" key="1">
    <source>
        <dbReference type="ARBA" id="ARBA00000553"/>
    </source>
</evidence>
<dbReference type="SUPFAM" id="SSF64438">
    <property type="entry name" value="CNF1/YfiH-like putative cysteine hydrolases"/>
    <property type="match status" value="1"/>
</dbReference>
<proteinExistence type="inferred from homology"/>
<dbReference type="OrthoDB" id="4279at2"/>
<keyword evidence="8" id="KW-0862">Zinc</keyword>
<evidence type="ECO:0000256" key="2">
    <source>
        <dbReference type="ARBA" id="ARBA00001947"/>
    </source>
</evidence>
<evidence type="ECO:0000256" key="11">
    <source>
        <dbReference type="ARBA" id="ARBA00049893"/>
    </source>
</evidence>
<comment type="catalytic activity">
    <reaction evidence="11">
        <text>S-methyl-5'-thioadenosine + phosphate = 5-(methylsulfanyl)-alpha-D-ribose 1-phosphate + adenine</text>
        <dbReference type="Rhea" id="RHEA:11852"/>
        <dbReference type="ChEBI" id="CHEBI:16708"/>
        <dbReference type="ChEBI" id="CHEBI:17509"/>
        <dbReference type="ChEBI" id="CHEBI:43474"/>
        <dbReference type="ChEBI" id="CHEBI:58533"/>
        <dbReference type="EC" id="2.4.2.28"/>
    </reaction>
    <physiologicalReaction direction="left-to-right" evidence="11">
        <dbReference type="Rhea" id="RHEA:11853"/>
    </physiologicalReaction>
</comment>
<evidence type="ECO:0000256" key="4">
    <source>
        <dbReference type="ARBA" id="ARBA00007353"/>
    </source>
</evidence>
<gene>
    <name evidence="13" type="ORF">DET59_102281</name>
</gene>
<dbReference type="Gene3D" id="3.60.140.10">
    <property type="entry name" value="CNF1/YfiH-like putative cysteine hydrolases"/>
    <property type="match status" value="1"/>
</dbReference>
<dbReference type="GO" id="GO:0017061">
    <property type="term" value="F:S-methyl-5-thioadenosine phosphorylase activity"/>
    <property type="evidence" value="ECO:0007669"/>
    <property type="project" value="UniProtKB-EC"/>
</dbReference>
<evidence type="ECO:0000313" key="14">
    <source>
        <dbReference type="Proteomes" id="UP000252118"/>
    </source>
</evidence>
<comment type="catalytic activity">
    <reaction evidence="1">
        <text>inosine + phosphate = alpha-D-ribose 1-phosphate + hypoxanthine</text>
        <dbReference type="Rhea" id="RHEA:27646"/>
        <dbReference type="ChEBI" id="CHEBI:17368"/>
        <dbReference type="ChEBI" id="CHEBI:17596"/>
        <dbReference type="ChEBI" id="CHEBI:43474"/>
        <dbReference type="ChEBI" id="CHEBI:57720"/>
        <dbReference type="EC" id="2.4.2.1"/>
    </reaction>
    <physiologicalReaction direction="left-to-right" evidence="1">
        <dbReference type="Rhea" id="RHEA:27647"/>
    </physiologicalReaction>
</comment>
<comment type="similarity">
    <text evidence="4 12">Belongs to the purine nucleoside phosphorylase YfiH/LACC1 family.</text>
</comment>
<name>A0A366EZK4_9BACI</name>
<dbReference type="GO" id="GO:0016787">
    <property type="term" value="F:hydrolase activity"/>
    <property type="evidence" value="ECO:0007669"/>
    <property type="project" value="UniProtKB-KW"/>
</dbReference>
<dbReference type="Pfam" id="PF02578">
    <property type="entry name" value="Cu-oxidase_4"/>
    <property type="match status" value="1"/>
</dbReference>
<dbReference type="PANTHER" id="PTHR30616:SF2">
    <property type="entry name" value="PURINE NUCLEOSIDE PHOSPHORYLASE LACC1"/>
    <property type="match status" value="1"/>
</dbReference>
<reference evidence="13 14" key="1">
    <citation type="submission" date="2018-06" db="EMBL/GenBank/DDBJ databases">
        <title>Freshwater and sediment microbial communities from various areas in North America, analyzing microbe dynamics in response to fracking.</title>
        <authorList>
            <person name="Lamendella R."/>
        </authorList>
    </citation>
    <scope>NUCLEOTIDE SEQUENCE [LARGE SCALE GENOMIC DNA]</scope>
    <source>
        <strain evidence="13 14">97B</strain>
    </source>
</reference>
<dbReference type="InterPro" id="IPR038371">
    <property type="entry name" value="Cu_polyphenol_OxRdtase_sf"/>
</dbReference>
<comment type="caution">
    <text evidence="13">The sequence shown here is derived from an EMBL/GenBank/DDBJ whole genome shotgun (WGS) entry which is preliminary data.</text>
</comment>
<comment type="catalytic activity">
    <reaction evidence="9">
        <text>adenosine + H2O + H(+) = inosine + NH4(+)</text>
        <dbReference type="Rhea" id="RHEA:24408"/>
        <dbReference type="ChEBI" id="CHEBI:15377"/>
        <dbReference type="ChEBI" id="CHEBI:15378"/>
        <dbReference type="ChEBI" id="CHEBI:16335"/>
        <dbReference type="ChEBI" id="CHEBI:17596"/>
        <dbReference type="ChEBI" id="CHEBI:28938"/>
        <dbReference type="EC" id="3.5.4.4"/>
    </reaction>
    <physiologicalReaction direction="left-to-right" evidence="9">
        <dbReference type="Rhea" id="RHEA:24409"/>
    </physiologicalReaction>
</comment>
<keyword evidence="7" id="KW-0378">Hydrolase</keyword>
<evidence type="ECO:0000256" key="6">
    <source>
        <dbReference type="ARBA" id="ARBA00022723"/>
    </source>
</evidence>
<evidence type="ECO:0000256" key="3">
    <source>
        <dbReference type="ARBA" id="ARBA00003215"/>
    </source>
</evidence>
<evidence type="ECO:0000256" key="9">
    <source>
        <dbReference type="ARBA" id="ARBA00047989"/>
    </source>
</evidence>
<comment type="cofactor">
    <cofactor evidence="2">
        <name>Zn(2+)</name>
        <dbReference type="ChEBI" id="CHEBI:29105"/>
    </cofactor>
</comment>
<evidence type="ECO:0000256" key="12">
    <source>
        <dbReference type="RuleBase" id="RU361274"/>
    </source>
</evidence>
<protein>
    <recommendedName>
        <fullName evidence="12">Purine nucleoside phosphorylase</fullName>
    </recommendedName>
</protein>
<accession>A0A366EZK4</accession>
<dbReference type="AlphaFoldDB" id="A0A366EZK4"/>
<keyword evidence="5" id="KW-0808">Transferase</keyword>
<dbReference type="InterPro" id="IPR003730">
    <property type="entry name" value="Cu_polyphenol_OxRdtase"/>
</dbReference>
<dbReference type="InterPro" id="IPR011324">
    <property type="entry name" value="Cytotoxic_necrot_fac-like_cat"/>
</dbReference>
<evidence type="ECO:0000256" key="5">
    <source>
        <dbReference type="ARBA" id="ARBA00022679"/>
    </source>
</evidence>
<dbReference type="Proteomes" id="UP000252118">
    <property type="component" value="Unassembled WGS sequence"/>
</dbReference>
<dbReference type="NCBIfam" id="TIGR00726">
    <property type="entry name" value="peptidoglycan editing factor PgeF"/>
    <property type="match status" value="1"/>
</dbReference>
<dbReference type="PANTHER" id="PTHR30616">
    <property type="entry name" value="UNCHARACTERIZED PROTEIN YFIH"/>
    <property type="match status" value="1"/>
</dbReference>
<comment type="function">
    <text evidence="3">Purine nucleoside enzyme that catalyzes the phosphorolysis of adenosine and inosine nucleosides, yielding D-ribose 1-phosphate and the respective free bases, adenine and hypoxanthine. Also catalyzes the phosphorolysis of S-methyl-5'-thioadenosine into adenine and S-methyl-5-thio-alpha-D-ribose 1-phosphate. Also has adenosine deaminase activity.</text>
</comment>
<sequence>MSKEPFNRETESYYSINSWTKDNPGLVAGITTRWGGVSTGPFQSLNMGLHVGDDECSVVRNRQLLASSLMMPVESWAAAEQTHGNNIHKVGEVDMGKGSKHYHTSIKDTDGFITGDGNILLTMCYADCVPLYFLDKDSGTIGLAHAGWKGTVSQIGPKMVDAYMEKGASMSSLEVVIGPSICKNCYVVDDYVIDKVKKTLEDENDLPYNLKEEGQYYLDLKKLNEQLLVQTGLNAEQIHTSSYCSSCHNEFFSYRRDGGNTGRIMSFIGWKEKNDEGI</sequence>
<dbReference type="EMBL" id="QNRJ01000002">
    <property type="protein sequence ID" value="RBP06895.1"/>
    <property type="molecule type" value="Genomic_DNA"/>
</dbReference>
<evidence type="ECO:0000256" key="7">
    <source>
        <dbReference type="ARBA" id="ARBA00022801"/>
    </source>
</evidence>
<keyword evidence="6" id="KW-0479">Metal-binding</keyword>
<evidence type="ECO:0000313" key="13">
    <source>
        <dbReference type="EMBL" id="RBP06895.1"/>
    </source>
</evidence>
<evidence type="ECO:0000256" key="8">
    <source>
        <dbReference type="ARBA" id="ARBA00022833"/>
    </source>
</evidence>
<organism evidence="13 14">
    <name type="scientific">Rossellomorea aquimaris</name>
    <dbReference type="NCBI Taxonomy" id="189382"/>
    <lineage>
        <taxon>Bacteria</taxon>
        <taxon>Bacillati</taxon>
        <taxon>Bacillota</taxon>
        <taxon>Bacilli</taxon>
        <taxon>Bacillales</taxon>
        <taxon>Bacillaceae</taxon>
        <taxon>Rossellomorea</taxon>
    </lineage>
</organism>
<comment type="catalytic activity">
    <reaction evidence="10">
        <text>adenosine + phosphate = alpha-D-ribose 1-phosphate + adenine</text>
        <dbReference type="Rhea" id="RHEA:27642"/>
        <dbReference type="ChEBI" id="CHEBI:16335"/>
        <dbReference type="ChEBI" id="CHEBI:16708"/>
        <dbReference type="ChEBI" id="CHEBI:43474"/>
        <dbReference type="ChEBI" id="CHEBI:57720"/>
        <dbReference type="EC" id="2.4.2.1"/>
    </reaction>
    <physiologicalReaction direction="left-to-right" evidence="10">
        <dbReference type="Rhea" id="RHEA:27643"/>
    </physiologicalReaction>
</comment>
<dbReference type="RefSeq" id="WP_113968291.1">
    <property type="nucleotide sequence ID" value="NZ_QNRJ01000002.1"/>
</dbReference>
<dbReference type="GO" id="GO:0005507">
    <property type="term" value="F:copper ion binding"/>
    <property type="evidence" value="ECO:0007669"/>
    <property type="project" value="TreeGrafter"/>
</dbReference>